<sequence>MVAKRNGFEHFNCYGVRRCPCGSLIRGRSGKDARHPIPVISRLLQSCWILPSCTLEKYSIVTLWACQGTVRLSIRGRPSSVTKTVLKPTHIITQSVFRHACRQLLKPVSGIHSWRVPTTVGQLVVAVM</sequence>
<accession>A0AAE0ER38</accession>
<proteinExistence type="predicted"/>
<keyword evidence="2" id="KW-1185">Reference proteome</keyword>
<name>A0AAE0ER38_9CHLO</name>
<dbReference type="AlphaFoldDB" id="A0AAE0ER38"/>
<dbReference type="Proteomes" id="UP001190700">
    <property type="component" value="Unassembled WGS sequence"/>
</dbReference>
<reference evidence="1 2" key="1">
    <citation type="journal article" date="2015" name="Genome Biol. Evol.">
        <title>Comparative Genomics of a Bacterivorous Green Alga Reveals Evolutionary Causalities and Consequences of Phago-Mixotrophic Mode of Nutrition.</title>
        <authorList>
            <person name="Burns J.A."/>
            <person name="Paasch A."/>
            <person name="Narechania A."/>
            <person name="Kim E."/>
        </authorList>
    </citation>
    <scope>NUCLEOTIDE SEQUENCE [LARGE SCALE GENOMIC DNA]</scope>
    <source>
        <strain evidence="1 2">PLY_AMNH</strain>
    </source>
</reference>
<gene>
    <name evidence="1" type="ORF">CYMTET_52946</name>
</gene>
<evidence type="ECO:0000313" key="2">
    <source>
        <dbReference type="Proteomes" id="UP001190700"/>
    </source>
</evidence>
<dbReference type="EMBL" id="LGRX02034760">
    <property type="protein sequence ID" value="KAK3236947.1"/>
    <property type="molecule type" value="Genomic_DNA"/>
</dbReference>
<evidence type="ECO:0000313" key="1">
    <source>
        <dbReference type="EMBL" id="KAK3236947.1"/>
    </source>
</evidence>
<protein>
    <submittedName>
        <fullName evidence="1">Uncharacterized protein</fullName>
    </submittedName>
</protein>
<organism evidence="1 2">
    <name type="scientific">Cymbomonas tetramitiformis</name>
    <dbReference type="NCBI Taxonomy" id="36881"/>
    <lineage>
        <taxon>Eukaryota</taxon>
        <taxon>Viridiplantae</taxon>
        <taxon>Chlorophyta</taxon>
        <taxon>Pyramimonadophyceae</taxon>
        <taxon>Pyramimonadales</taxon>
        <taxon>Pyramimonadaceae</taxon>
        <taxon>Cymbomonas</taxon>
    </lineage>
</organism>
<comment type="caution">
    <text evidence="1">The sequence shown here is derived from an EMBL/GenBank/DDBJ whole genome shotgun (WGS) entry which is preliminary data.</text>
</comment>